<sequence>MDLLCQKLFSFRLEWTVVSTSARFYQHPQQETNRDRAACKLDTLTTSSTPSKAVDKIDARTFEVPPDSWTIWLVFTFHKVTLLDPGGAHNHDYRQTATVKPHTASLRGPVYTQCKTIRRRGHCLRHLDQRTELIHINTHVHTHIYIYMDTHTHTCFAAMALVDFPGSPAALCQSCPRRGLYAYTTVHHWRTGINEHLRKVEDLLSAGCCSVWSNSSFITLAPFIWHYWHNKHLFRLPRRSHNSWRNWHKKVLSSFEFGGGKGKGRGVLPLSVGLPPDLSPV</sequence>
<reference evidence="1" key="1">
    <citation type="submission" date="2018-11" db="EMBL/GenBank/DDBJ databases">
        <authorList>
            <consortium name="Pathogen Informatics"/>
        </authorList>
    </citation>
    <scope>NUCLEOTIDE SEQUENCE</scope>
</reference>
<evidence type="ECO:0000313" key="1">
    <source>
        <dbReference type="EMBL" id="VEL35755.1"/>
    </source>
</evidence>
<accession>A0A448XG55</accession>
<evidence type="ECO:0000313" key="2">
    <source>
        <dbReference type="Proteomes" id="UP000784294"/>
    </source>
</evidence>
<comment type="caution">
    <text evidence="1">The sequence shown here is derived from an EMBL/GenBank/DDBJ whole genome shotgun (WGS) entry which is preliminary data.</text>
</comment>
<dbReference type="AlphaFoldDB" id="A0A448XG55"/>
<proteinExistence type="predicted"/>
<name>A0A448XG55_9PLAT</name>
<gene>
    <name evidence="1" type="ORF">PXEA_LOCUS29195</name>
</gene>
<protein>
    <submittedName>
        <fullName evidence="1">Uncharacterized protein</fullName>
    </submittedName>
</protein>
<organism evidence="1 2">
    <name type="scientific">Protopolystoma xenopodis</name>
    <dbReference type="NCBI Taxonomy" id="117903"/>
    <lineage>
        <taxon>Eukaryota</taxon>
        <taxon>Metazoa</taxon>
        <taxon>Spiralia</taxon>
        <taxon>Lophotrochozoa</taxon>
        <taxon>Platyhelminthes</taxon>
        <taxon>Monogenea</taxon>
        <taxon>Polyopisthocotylea</taxon>
        <taxon>Polystomatidea</taxon>
        <taxon>Polystomatidae</taxon>
        <taxon>Protopolystoma</taxon>
    </lineage>
</organism>
<dbReference type="EMBL" id="CAAALY010250578">
    <property type="protein sequence ID" value="VEL35755.1"/>
    <property type="molecule type" value="Genomic_DNA"/>
</dbReference>
<dbReference type="Proteomes" id="UP000784294">
    <property type="component" value="Unassembled WGS sequence"/>
</dbReference>
<keyword evidence="2" id="KW-1185">Reference proteome</keyword>